<evidence type="ECO:0000256" key="6">
    <source>
        <dbReference type="PROSITE-ProRule" id="PRU00169"/>
    </source>
</evidence>
<dbReference type="SUPFAM" id="SSF46894">
    <property type="entry name" value="C-terminal effector domain of the bipartite response regulators"/>
    <property type="match status" value="1"/>
</dbReference>
<dbReference type="AlphaFoldDB" id="A0A0A0DJK0"/>
<evidence type="ECO:0000313" key="10">
    <source>
        <dbReference type="EMBL" id="KGM38048.1"/>
    </source>
</evidence>
<dbReference type="InterPro" id="IPR039420">
    <property type="entry name" value="WalR-like"/>
</dbReference>
<evidence type="ECO:0000256" key="2">
    <source>
        <dbReference type="ARBA" id="ARBA00023012"/>
    </source>
</evidence>
<dbReference type="SMART" id="SM00862">
    <property type="entry name" value="Trans_reg_C"/>
    <property type="match status" value="1"/>
</dbReference>
<organism evidence="10 11">
    <name type="scientific">Streptococcus sinensis</name>
    <dbReference type="NCBI Taxonomy" id="176090"/>
    <lineage>
        <taxon>Bacteria</taxon>
        <taxon>Bacillati</taxon>
        <taxon>Bacillota</taxon>
        <taxon>Bacilli</taxon>
        <taxon>Lactobacillales</taxon>
        <taxon>Streptococcaceae</taxon>
        <taxon>Streptococcus</taxon>
    </lineage>
</organism>
<name>A0A0A0DJK0_9STRE</name>
<dbReference type="EMBL" id="JPEN01000018">
    <property type="protein sequence ID" value="KGM38048.1"/>
    <property type="molecule type" value="Genomic_DNA"/>
</dbReference>
<keyword evidence="11" id="KW-1185">Reference proteome</keyword>
<dbReference type="GO" id="GO:0005829">
    <property type="term" value="C:cytosol"/>
    <property type="evidence" value="ECO:0007669"/>
    <property type="project" value="TreeGrafter"/>
</dbReference>
<evidence type="ECO:0000259" key="8">
    <source>
        <dbReference type="PROSITE" id="PS50110"/>
    </source>
</evidence>
<keyword evidence="3" id="KW-0805">Transcription regulation</keyword>
<dbReference type="GO" id="GO:0000156">
    <property type="term" value="F:phosphorelay response regulator activity"/>
    <property type="evidence" value="ECO:0007669"/>
    <property type="project" value="TreeGrafter"/>
</dbReference>
<dbReference type="GO" id="GO:0006355">
    <property type="term" value="P:regulation of DNA-templated transcription"/>
    <property type="evidence" value="ECO:0007669"/>
    <property type="project" value="InterPro"/>
</dbReference>
<dbReference type="PROSITE" id="PS51755">
    <property type="entry name" value="OMPR_PHOB"/>
    <property type="match status" value="1"/>
</dbReference>
<dbReference type="FunFam" id="1.10.10.10:FF:000005">
    <property type="entry name" value="Two-component system response regulator"/>
    <property type="match status" value="1"/>
</dbReference>
<evidence type="ECO:0000313" key="11">
    <source>
        <dbReference type="Proteomes" id="UP000030019"/>
    </source>
</evidence>
<evidence type="ECO:0000256" key="4">
    <source>
        <dbReference type="ARBA" id="ARBA00023125"/>
    </source>
</evidence>
<feature type="domain" description="Response regulatory" evidence="8">
    <location>
        <begin position="1"/>
        <end position="41"/>
    </location>
</feature>
<dbReference type="InterPro" id="IPR016032">
    <property type="entry name" value="Sig_transdc_resp-reg_C-effctor"/>
</dbReference>
<dbReference type="Pfam" id="PF00486">
    <property type="entry name" value="Trans_reg_C"/>
    <property type="match status" value="1"/>
</dbReference>
<dbReference type="PROSITE" id="PS50110">
    <property type="entry name" value="RESPONSE_REGULATORY"/>
    <property type="match status" value="1"/>
</dbReference>
<evidence type="ECO:0000256" key="3">
    <source>
        <dbReference type="ARBA" id="ARBA00023015"/>
    </source>
</evidence>
<keyword evidence="1" id="KW-0597">Phosphoprotein</keyword>
<dbReference type="CDD" id="cd00383">
    <property type="entry name" value="trans_reg_C"/>
    <property type="match status" value="1"/>
</dbReference>
<keyword evidence="4 7" id="KW-0238">DNA-binding</keyword>
<evidence type="ECO:0000259" key="9">
    <source>
        <dbReference type="PROSITE" id="PS51755"/>
    </source>
</evidence>
<dbReference type="STRING" id="176090.SSIN_0144"/>
<dbReference type="InterPro" id="IPR001867">
    <property type="entry name" value="OmpR/PhoB-type_DNA-bd"/>
</dbReference>
<keyword evidence="2" id="KW-0902">Two-component regulatory system</keyword>
<dbReference type="GO" id="GO:0032993">
    <property type="term" value="C:protein-DNA complex"/>
    <property type="evidence" value="ECO:0007669"/>
    <property type="project" value="TreeGrafter"/>
</dbReference>
<evidence type="ECO:0000256" key="1">
    <source>
        <dbReference type="ARBA" id="ARBA00022553"/>
    </source>
</evidence>
<dbReference type="PATRIC" id="fig|176090.4.peg.144"/>
<sequence length="150" mass="17593">MVLTARDSLEDKIKGLDLGADDYLVKPFEFEELLARLRALLRRQQRELVSQKIDLGDLVLDLTKKAVLKDDQVLDLTAKEYEVLEYLARNLDHILSREQIRDHVWDFDYEGESNIIDVLIKNIRRKIDQDKKQSIIHTKRGVGYVIWSSE</sequence>
<dbReference type="GO" id="GO:0000976">
    <property type="term" value="F:transcription cis-regulatory region binding"/>
    <property type="evidence" value="ECO:0007669"/>
    <property type="project" value="TreeGrafter"/>
</dbReference>
<comment type="caution">
    <text evidence="10">The sequence shown here is derived from an EMBL/GenBank/DDBJ whole genome shotgun (WGS) entry which is preliminary data.</text>
</comment>
<dbReference type="InterPro" id="IPR011006">
    <property type="entry name" value="CheY-like_superfamily"/>
</dbReference>
<proteinExistence type="predicted"/>
<dbReference type="Proteomes" id="UP000030019">
    <property type="component" value="Unassembled WGS sequence"/>
</dbReference>
<gene>
    <name evidence="10" type="ORF">SSIN_0144</name>
</gene>
<dbReference type="PANTHER" id="PTHR48111:SF22">
    <property type="entry name" value="REGULATOR OF RPOS"/>
    <property type="match status" value="1"/>
</dbReference>
<feature type="DNA-binding region" description="OmpR/PhoB-type" evidence="7">
    <location>
        <begin position="50"/>
        <end position="148"/>
    </location>
</feature>
<accession>A0A0A0DJK0</accession>
<dbReference type="InterPro" id="IPR036388">
    <property type="entry name" value="WH-like_DNA-bd_sf"/>
</dbReference>
<feature type="domain" description="OmpR/PhoB-type" evidence="9">
    <location>
        <begin position="50"/>
        <end position="148"/>
    </location>
</feature>
<comment type="caution">
    <text evidence="6">Lacks conserved residue(s) required for the propagation of feature annotation.</text>
</comment>
<dbReference type="InterPro" id="IPR001789">
    <property type="entry name" value="Sig_transdc_resp-reg_receiver"/>
</dbReference>
<dbReference type="Gene3D" id="6.10.250.690">
    <property type="match status" value="1"/>
</dbReference>
<dbReference type="eggNOG" id="COG0745">
    <property type="taxonomic scope" value="Bacteria"/>
</dbReference>
<dbReference type="SUPFAM" id="SSF52172">
    <property type="entry name" value="CheY-like"/>
    <property type="match status" value="1"/>
</dbReference>
<reference evidence="10 11" key="1">
    <citation type="submission" date="2014-06" db="EMBL/GenBank/DDBJ databases">
        <authorList>
            <person name="Teng J.L."/>
            <person name="Huang Y."/>
            <person name="Tse H."/>
            <person name="Lau S.K."/>
            <person name="Woo P.C."/>
        </authorList>
    </citation>
    <scope>NUCLEOTIDE SEQUENCE [LARGE SCALE GENOMIC DNA]</scope>
    <source>
        <strain evidence="10 11">HKU4</strain>
    </source>
</reference>
<evidence type="ECO:0000256" key="5">
    <source>
        <dbReference type="ARBA" id="ARBA00023163"/>
    </source>
</evidence>
<dbReference type="PANTHER" id="PTHR48111">
    <property type="entry name" value="REGULATOR OF RPOS"/>
    <property type="match status" value="1"/>
</dbReference>
<dbReference type="Gene3D" id="1.10.10.10">
    <property type="entry name" value="Winged helix-like DNA-binding domain superfamily/Winged helix DNA-binding domain"/>
    <property type="match status" value="1"/>
</dbReference>
<keyword evidence="5" id="KW-0804">Transcription</keyword>
<evidence type="ECO:0000256" key="7">
    <source>
        <dbReference type="PROSITE-ProRule" id="PRU01091"/>
    </source>
</evidence>
<protein>
    <submittedName>
        <fullName evidence="10">DNA-binding response regulator</fullName>
    </submittedName>
</protein>